<organism evidence="1 2">
    <name type="scientific">Oligosphaera ethanolica</name>
    <dbReference type="NCBI Taxonomy" id="760260"/>
    <lineage>
        <taxon>Bacteria</taxon>
        <taxon>Pseudomonadati</taxon>
        <taxon>Lentisphaerota</taxon>
        <taxon>Oligosphaeria</taxon>
        <taxon>Oligosphaerales</taxon>
        <taxon>Oligosphaeraceae</taxon>
        <taxon>Oligosphaera</taxon>
    </lineage>
</organism>
<dbReference type="InterPro" id="IPR023296">
    <property type="entry name" value="Glyco_hydro_beta-prop_sf"/>
</dbReference>
<gene>
    <name evidence="1" type="ORF">J3R75_003280</name>
</gene>
<protein>
    <recommendedName>
        <fullName evidence="3">Glycosyl hydrolase family 32</fullName>
    </recommendedName>
</protein>
<evidence type="ECO:0000313" key="1">
    <source>
        <dbReference type="EMBL" id="MDQ0291173.1"/>
    </source>
</evidence>
<keyword evidence="2" id="KW-1185">Reference proteome</keyword>
<dbReference type="Proteomes" id="UP001238163">
    <property type="component" value="Unassembled WGS sequence"/>
</dbReference>
<dbReference type="EMBL" id="JAUSVL010000001">
    <property type="protein sequence ID" value="MDQ0291173.1"/>
    <property type="molecule type" value="Genomic_DNA"/>
</dbReference>
<dbReference type="SUPFAM" id="SSF75005">
    <property type="entry name" value="Arabinanase/levansucrase/invertase"/>
    <property type="match status" value="1"/>
</dbReference>
<comment type="caution">
    <text evidence="1">The sequence shown here is derived from an EMBL/GenBank/DDBJ whole genome shotgun (WGS) entry which is preliminary data.</text>
</comment>
<sequence length="528" mass="59045">MPETFYCDFEPASREALPVPYLSAPSAAPIALRPGRQLLVDDALIEFSSCVRRWHQAQPYAGNPVLQPETPHELGNGECPVAAPFNDGVWYDPQDGLYKLFYHAGWFHGTALATSHDGIHWQRPDFGIVGHSNLLLPIRDSYERDGALVWLDQHANTPDERWKMFIYNRHRQGAGAELLASPDGIHWHYRCPSGPCGDNSSFFYDPFQQRWIFSIRVGFPGTGRARAYLARENFFAPPWHEARMAKGAVGDDLTPIAWARSDQHDRCEEATQFQPQLYDLNATPYESVMLGLFAIFHGPENNHCEILGCPKRIDLHPAFSRDGFHWSRCDNRQPLLACSRQRGSWDRGYLHAAGGGCLVYKDKIRFYYGAWSGQSTLGPGQKGHSSRGAFAMYAGAATGFAELRRDGFASMHTDSEALIHTRCLAPGARPYLFINAAAEALRVEVLDENNRVVPGYAIADALPFRGDSCAAPIRWHEHQTMPALPHCKLRITIDSGDIYSFWFSEHPDGRSGGYLAAGSPDYGSDRDC</sequence>
<proteinExistence type="predicted"/>
<name>A0AAE3VJ02_9BACT</name>
<evidence type="ECO:0000313" key="2">
    <source>
        <dbReference type="Proteomes" id="UP001238163"/>
    </source>
</evidence>
<accession>A0AAE3VJ02</accession>
<evidence type="ECO:0008006" key="3">
    <source>
        <dbReference type="Google" id="ProtNLM"/>
    </source>
</evidence>
<dbReference type="Gene3D" id="2.115.10.20">
    <property type="entry name" value="Glycosyl hydrolase domain, family 43"/>
    <property type="match status" value="1"/>
</dbReference>
<reference evidence="1" key="1">
    <citation type="submission" date="2023-07" db="EMBL/GenBank/DDBJ databases">
        <title>Genomic Encyclopedia of Type Strains, Phase IV (KMG-IV): sequencing the most valuable type-strain genomes for metagenomic binning, comparative biology and taxonomic classification.</title>
        <authorList>
            <person name="Goeker M."/>
        </authorList>
    </citation>
    <scope>NUCLEOTIDE SEQUENCE</scope>
    <source>
        <strain evidence="1">DSM 24202</strain>
    </source>
</reference>
<dbReference type="AlphaFoldDB" id="A0AAE3VJ02"/>
<dbReference type="RefSeq" id="WP_307263577.1">
    <property type="nucleotide sequence ID" value="NZ_JAUSVL010000001.1"/>
</dbReference>